<feature type="compositionally biased region" description="Basic residues" evidence="6">
    <location>
        <begin position="130"/>
        <end position="139"/>
    </location>
</feature>
<feature type="region of interest" description="Disordered" evidence="6">
    <location>
        <begin position="403"/>
        <end position="486"/>
    </location>
</feature>
<feature type="domain" description="C2H2-type" evidence="7">
    <location>
        <begin position="15"/>
        <end position="42"/>
    </location>
</feature>
<feature type="domain" description="C2H2-type" evidence="7">
    <location>
        <begin position="537"/>
        <end position="566"/>
    </location>
</feature>
<protein>
    <recommendedName>
        <fullName evidence="7">C2H2-type domain-containing protein</fullName>
    </recommendedName>
</protein>
<feature type="region of interest" description="Disordered" evidence="6">
    <location>
        <begin position="271"/>
        <end position="301"/>
    </location>
</feature>
<name>A0ABQ8J812_DERPT</name>
<feature type="region of interest" description="Disordered" evidence="6">
    <location>
        <begin position="191"/>
        <end position="245"/>
    </location>
</feature>
<comment type="caution">
    <text evidence="8">The sequence shown here is derived from an EMBL/GenBank/DDBJ whole genome shotgun (WGS) entry which is preliminary data.</text>
</comment>
<feature type="domain" description="C2H2-type" evidence="7">
    <location>
        <begin position="567"/>
        <end position="595"/>
    </location>
</feature>
<feature type="compositionally biased region" description="Low complexity" evidence="6">
    <location>
        <begin position="459"/>
        <end position="475"/>
    </location>
</feature>
<dbReference type="Gene3D" id="3.30.160.60">
    <property type="entry name" value="Classic Zinc Finger"/>
    <property type="match status" value="2"/>
</dbReference>
<evidence type="ECO:0000313" key="8">
    <source>
        <dbReference type="EMBL" id="KAH9418732.1"/>
    </source>
</evidence>
<dbReference type="SUPFAM" id="SSF57667">
    <property type="entry name" value="beta-beta-alpha zinc fingers"/>
    <property type="match status" value="1"/>
</dbReference>
<keyword evidence="3 5" id="KW-0863">Zinc-finger</keyword>
<feature type="compositionally biased region" description="Low complexity" evidence="6">
    <location>
        <begin position="217"/>
        <end position="237"/>
    </location>
</feature>
<dbReference type="PROSITE" id="PS00028">
    <property type="entry name" value="ZINC_FINGER_C2H2_1"/>
    <property type="match status" value="3"/>
</dbReference>
<dbReference type="InterPro" id="IPR036236">
    <property type="entry name" value="Znf_C2H2_sf"/>
</dbReference>
<evidence type="ECO:0000256" key="5">
    <source>
        <dbReference type="PROSITE-ProRule" id="PRU00042"/>
    </source>
</evidence>
<evidence type="ECO:0000256" key="6">
    <source>
        <dbReference type="SAM" id="MobiDB-lite"/>
    </source>
</evidence>
<evidence type="ECO:0000313" key="9">
    <source>
        <dbReference type="Proteomes" id="UP000887458"/>
    </source>
</evidence>
<keyword evidence="1" id="KW-0479">Metal-binding</keyword>
<dbReference type="Proteomes" id="UP000887458">
    <property type="component" value="Unassembled WGS sequence"/>
</dbReference>
<keyword evidence="9" id="KW-1185">Reference proteome</keyword>
<evidence type="ECO:0000256" key="4">
    <source>
        <dbReference type="ARBA" id="ARBA00022833"/>
    </source>
</evidence>
<feature type="region of interest" description="Disordered" evidence="6">
    <location>
        <begin position="125"/>
        <end position="153"/>
    </location>
</feature>
<gene>
    <name evidence="8" type="ORF">DERP_004058</name>
</gene>
<organism evidence="8 9">
    <name type="scientific">Dermatophagoides pteronyssinus</name>
    <name type="common">European house dust mite</name>
    <dbReference type="NCBI Taxonomy" id="6956"/>
    <lineage>
        <taxon>Eukaryota</taxon>
        <taxon>Metazoa</taxon>
        <taxon>Ecdysozoa</taxon>
        <taxon>Arthropoda</taxon>
        <taxon>Chelicerata</taxon>
        <taxon>Arachnida</taxon>
        <taxon>Acari</taxon>
        <taxon>Acariformes</taxon>
        <taxon>Sarcoptiformes</taxon>
        <taxon>Astigmata</taxon>
        <taxon>Psoroptidia</taxon>
        <taxon>Analgoidea</taxon>
        <taxon>Pyroglyphidae</taxon>
        <taxon>Dermatophagoidinae</taxon>
        <taxon>Dermatophagoides</taxon>
    </lineage>
</organism>
<dbReference type="EMBL" id="NJHN03000062">
    <property type="protein sequence ID" value="KAH9418732.1"/>
    <property type="molecule type" value="Genomic_DNA"/>
</dbReference>
<feature type="compositionally biased region" description="Low complexity" evidence="6">
    <location>
        <begin position="434"/>
        <end position="445"/>
    </location>
</feature>
<sequence length="624" mass="67833">MLSADTNNNKSSGLYTCQTCNSIFTCLNYYQKHRQQHAETEGVKLLTCLHCTYVSDNGFHYNWHIMSHASSPPHRCDVCDPNSQSTNNDQFLTTSSLTTSTASTATTILSSSSSTNQFKQNVANFSDSNHHHHNNHSSYHHFPNNNGASINGIDQTSITNRISNTIISNDGKCRSISTETDDDLILESQLYSPIPGDESPCPTFDEDLDQQRPPQLNISSKSFNLSSSNQHQQLSSLSHHHQHHLQPERFLNQAHHLHQHHQSITQGLPTLQINNSNANGNDQQHQTQSIHHNSNAQSSLNQNHPAASFTIAHPNFIFPNAAAATVATGQLLTTGPHSQNNPNAATAAVASPNAQGAAAIFNPNATFTAANGQMVQLVSLQPFTHHTGDSGQTATQYLQSAQTNSGTPIDTGLPGLSRLPSSVPNKKVHSQLPSTKTSKTQQVSSGLVFAKKTPKSNKSHSSSSSNNNTNLAVSSRNESLSPTELANSLGTTITKIVSPSDYKPMKGKGKGNRKPRISFISVVNGITLGSDGIRRKFHCSHCGNGKSFKTKSHLQRHMLTHTGEKPYQCQECGAKFNQSSSLRNHIIAIHTKRFPHTCTTCGKGFLMPAVLQKHISATGHQSEI</sequence>
<evidence type="ECO:0000259" key="7">
    <source>
        <dbReference type="PROSITE" id="PS50157"/>
    </source>
</evidence>
<keyword evidence="2" id="KW-0677">Repeat</keyword>
<dbReference type="Pfam" id="PF13465">
    <property type="entry name" value="zf-H2C2_2"/>
    <property type="match status" value="1"/>
</dbReference>
<evidence type="ECO:0000256" key="1">
    <source>
        <dbReference type="ARBA" id="ARBA00022723"/>
    </source>
</evidence>
<evidence type="ECO:0000256" key="3">
    <source>
        <dbReference type="ARBA" id="ARBA00022771"/>
    </source>
</evidence>
<dbReference type="InterPro" id="IPR013087">
    <property type="entry name" value="Znf_C2H2_type"/>
</dbReference>
<reference evidence="8 9" key="1">
    <citation type="journal article" date="2018" name="J. Allergy Clin. Immunol.">
        <title>High-quality assembly of Dermatophagoides pteronyssinus genome and transcriptome reveals a wide range of novel allergens.</title>
        <authorList>
            <person name="Liu X.Y."/>
            <person name="Yang K.Y."/>
            <person name="Wang M.Q."/>
            <person name="Kwok J.S."/>
            <person name="Zeng X."/>
            <person name="Yang Z."/>
            <person name="Xiao X.J."/>
            <person name="Lau C.P."/>
            <person name="Li Y."/>
            <person name="Huang Z.M."/>
            <person name="Ba J.G."/>
            <person name="Yim A.K."/>
            <person name="Ouyang C.Y."/>
            <person name="Ngai S.M."/>
            <person name="Chan T.F."/>
            <person name="Leung E.L."/>
            <person name="Liu L."/>
            <person name="Liu Z.G."/>
            <person name="Tsui S.K."/>
        </authorList>
    </citation>
    <scope>NUCLEOTIDE SEQUENCE [LARGE SCALE GENOMIC DNA]</scope>
    <source>
        <strain evidence="8">Derp</strain>
    </source>
</reference>
<feature type="domain" description="C2H2-type" evidence="7">
    <location>
        <begin position="596"/>
        <end position="624"/>
    </location>
</feature>
<proteinExistence type="predicted"/>
<dbReference type="SMART" id="SM00355">
    <property type="entry name" value="ZnF_C2H2"/>
    <property type="match status" value="5"/>
</dbReference>
<feature type="compositionally biased region" description="Polar residues" evidence="6">
    <location>
        <begin position="476"/>
        <end position="486"/>
    </location>
</feature>
<keyword evidence="4" id="KW-0862">Zinc</keyword>
<evidence type="ECO:0000256" key="2">
    <source>
        <dbReference type="ARBA" id="ARBA00022737"/>
    </source>
</evidence>
<reference evidence="8 9" key="2">
    <citation type="journal article" date="2022" name="Mol. Biol. Evol.">
        <title>Comparative Genomics Reveals Insights into the Divergent Evolution of Astigmatic Mites and Household Pest Adaptations.</title>
        <authorList>
            <person name="Xiong Q."/>
            <person name="Wan A.T."/>
            <person name="Liu X."/>
            <person name="Fung C.S."/>
            <person name="Xiao X."/>
            <person name="Malainual N."/>
            <person name="Hou J."/>
            <person name="Wang L."/>
            <person name="Wang M."/>
            <person name="Yang K.Y."/>
            <person name="Cui Y."/>
            <person name="Leung E.L."/>
            <person name="Nong W."/>
            <person name="Shin S.K."/>
            <person name="Au S.W."/>
            <person name="Jeong K.Y."/>
            <person name="Chew F.T."/>
            <person name="Hui J.H."/>
            <person name="Leung T.F."/>
            <person name="Tungtrongchitr A."/>
            <person name="Zhong N."/>
            <person name="Liu Z."/>
            <person name="Tsui S.K."/>
        </authorList>
    </citation>
    <scope>NUCLEOTIDE SEQUENCE [LARGE SCALE GENOMIC DNA]</scope>
    <source>
        <strain evidence="8">Derp</strain>
    </source>
</reference>
<dbReference type="PANTHER" id="PTHR24408">
    <property type="entry name" value="ZINC FINGER PROTEIN"/>
    <property type="match status" value="1"/>
</dbReference>
<accession>A0ABQ8J812</accession>
<dbReference type="PROSITE" id="PS50157">
    <property type="entry name" value="ZINC_FINGER_C2H2_2"/>
    <property type="match status" value="4"/>
</dbReference>
<dbReference type="PANTHER" id="PTHR24408:SF34">
    <property type="entry name" value="ZINC FINGER PROTEIN 672-RELATED"/>
    <property type="match status" value="1"/>
</dbReference>